<evidence type="ECO:0000256" key="2">
    <source>
        <dbReference type="ARBA" id="ARBA00022723"/>
    </source>
</evidence>
<reference evidence="9" key="1">
    <citation type="journal article" date="2019" name="Int. J. Syst. Evol. Microbiol.">
        <title>The Global Catalogue of Microorganisms (GCM) 10K type strain sequencing project: providing services to taxonomists for standard genome sequencing and annotation.</title>
        <authorList>
            <consortium name="The Broad Institute Genomics Platform"/>
            <consortium name="The Broad Institute Genome Sequencing Center for Infectious Disease"/>
            <person name="Wu L."/>
            <person name="Ma J."/>
        </authorList>
    </citation>
    <scope>NUCLEOTIDE SEQUENCE [LARGE SCALE GENOMIC DNA]</scope>
    <source>
        <strain evidence="9">KCTC 42899</strain>
    </source>
</reference>
<evidence type="ECO:0000313" key="8">
    <source>
        <dbReference type="EMBL" id="MFC3529003.1"/>
    </source>
</evidence>
<dbReference type="Pfam" id="PF00815">
    <property type="entry name" value="Histidinol_dh"/>
    <property type="match status" value="1"/>
</dbReference>
<keyword evidence="5" id="KW-0520">NAD</keyword>
<feature type="binding site" evidence="5">
    <location>
        <position position="415"/>
    </location>
    <ligand>
        <name>substrate</name>
    </ligand>
</feature>
<comment type="cofactor">
    <cofactor evidence="5">
        <name>Zn(2+)</name>
        <dbReference type="ChEBI" id="CHEBI:29105"/>
    </cofactor>
    <text evidence="5">Binds 1 zinc ion per subunit.</text>
</comment>
<feature type="binding site" evidence="5">
    <location>
        <position position="259"/>
    </location>
    <ligand>
        <name>substrate</name>
    </ligand>
</feature>
<evidence type="ECO:0000256" key="7">
    <source>
        <dbReference type="RuleBase" id="RU004175"/>
    </source>
</evidence>
<dbReference type="Gene3D" id="1.20.5.1300">
    <property type="match status" value="1"/>
</dbReference>
<feature type="binding site" evidence="5">
    <location>
        <position position="237"/>
    </location>
    <ligand>
        <name>substrate</name>
    </ligand>
</feature>
<dbReference type="RefSeq" id="WP_377744848.1">
    <property type="nucleotide sequence ID" value="NZ_JBHRXJ010000009.1"/>
</dbReference>
<feature type="binding site" evidence="5">
    <location>
        <position position="262"/>
    </location>
    <ligand>
        <name>substrate</name>
    </ligand>
</feature>
<keyword evidence="5" id="KW-0368">Histidine biosynthesis</keyword>
<comment type="catalytic activity">
    <reaction evidence="5">
        <text>L-histidinol + 2 NAD(+) + H2O = L-histidine + 2 NADH + 3 H(+)</text>
        <dbReference type="Rhea" id="RHEA:20641"/>
        <dbReference type="ChEBI" id="CHEBI:15377"/>
        <dbReference type="ChEBI" id="CHEBI:15378"/>
        <dbReference type="ChEBI" id="CHEBI:57540"/>
        <dbReference type="ChEBI" id="CHEBI:57595"/>
        <dbReference type="ChEBI" id="CHEBI:57699"/>
        <dbReference type="ChEBI" id="CHEBI:57945"/>
        <dbReference type="EC" id="1.1.1.23"/>
    </reaction>
</comment>
<comment type="function">
    <text evidence="5">Catalyzes the sequential NAD-dependent oxidations of L-histidinol to L-histidinaldehyde and then to L-histidine.</text>
</comment>
<feature type="binding site" evidence="5">
    <location>
        <position position="191"/>
    </location>
    <ligand>
        <name>NAD(+)</name>
        <dbReference type="ChEBI" id="CHEBI:57540"/>
    </ligand>
</feature>
<evidence type="ECO:0000256" key="5">
    <source>
        <dbReference type="HAMAP-Rule" id="MF_01024"/>
    </source>
</evidence>
<name>A0ABV7R611_9RHOB</name>
<comment type="similarity">
    <text evidence="1 5 6 7">Belongs to the histidinol dehydrogenase family.</text>
</comment>
<dbReference type="InterPro" id="IPR022695">
    <property type="entry name" value="Histidinol_DH_monofunct"/>
</dbReference>
<dbReference type="HAMAP" id="MF_01024">
    <property type="entry name" value="HisD"/>
    <property type="match status" value="1"/>
</dbReference>
<dbReference type="InterPro" id="IPR001692">
    <property type="entry name" value="Histidinol_DH_CS"/>
</dbReference>
<feature type="binding site" evidence="5">
    <location>
        <position position="262"/>
    </location>
    <ligand>
        <name>Zn(2+)</name>
        <dbReference type="ChEBI" id="CHEBI:29105"/>
    </ligand>
</feature>
<comment type="caution">
    <text evidence="8">The sequence shown here is derived from an EMBL/GenBank/DDBJ whole genome shotgun (WGS) entry which is preliminary data.</text>
</comment>
<feature type="binding site" evidence="5">
    <location>
        <position position="420"/>
    </location>
    <ligand>
        <name>substrate</name>
    </ligand>
</feature>
<evidence type="ECO:0000256" key="4">
    <source>
        <dbReference type="ARBA" id="ARBA00023002"/>
    </source>
</evidence>
<comment type="pathway">
    <text evidence="5">Amino-acid biosynthesis; L-histidine biosynthesis; L-histidine from 5-phospho-alpha-D-ribose 1-diphosphate: step 9/9.</text>
</comment>
<dbReference type="PIRSF" id="PIRSF000099">
    <property type="entry name" value="Histidinol_dh"/>
    <property type="match status" value="1"/>
</dbReference>
<evidence type="ECO:0000313" key="9">
    <source>
        <dbReference type="Proteomes" id="UP001595721"/>
    </source>
</evidence>
<dbReference type="PANTHER" id="PTHR21256:SF2">
    <property type="entry name" value="HISTIDINE BIOSYNTHESIS TRIFUNCTIONAL PROTEIN"/>
    <property type="match status" value="1"/>
</dbReference>
<dbReference type="InterPro" id="IPR012131">
    <property type="entry name" value="Hstdl_DH"/>
</dbReference>
<feature type="binding site" evidence="5">
    <location>
        <position position="259"/>
    </location>
    <ligand>
        <name>Zn(2+)</name>
        <dbReference type="ChEBI" id="CHEBI:29105"/>
    </ligand>
</feature>
<dbReference type="PRINTS" id="PR00083">
    <property type="entry name" value="HOLDHDRGNASE"/>
</dbReference>
<keyword evidence="4 5" id="KW-0560">Oxidoreductase</keyword>
<dbReference type="Gene3D" id="3.40.50.1980">
    <property type="entry name" value="Nitrogenase molybdenum iron protein domain"/>
    <property type="match status" value="2"/>
</dbReference>
<feature type="binding site" evidence="5">
    <location>
        <position position="214"/>
    </location>
    <ligand>
        <name>NAD(+)</name>
        <dbReference type="ChEBI" id="CHEBI:57540"/>
    </ligand>
</feature>
<keyword evidence="5" id="KW-0028">Amino-acid biosynthesis</keyword>
<dbReference type="EMBL" id="JBHRXJ010000009">
    <property type="protein sequence ID" value="MFC3529003.1"/>
    <property type="molecule type" value="Genomic_DNA"/>
</dbReference>
<evidence type="ECO:0000256" key="1">
    <source>
        <dbReference type="ARBA" id="ARBA00010178"/>
    </source>
</evidence>
<feature type="active site" description="Proton acceptor" evidence="5">
    <location>
        <position position="328"/>
    </location>
</feature>
<feature type="binding site" evidence="5">
    <location>
        <position position="130"/>
    </location>
    <ligand>
        <name>NAD(+)</name>
        <dbReference type="ChEBI" id="CHEBI:57540"/>
    </ligand>
</feature>
<keyword evidence="9" id="KW-1185">Reference proteome</keyword>
<keyword evidence="2 5" id="KW-0479">Metal-binding</keyword>
<dbReference type="InterPro" id="IPR016161">
    <property type="entry name" value="Ald_DH/histidinol_DH"/>
</dbReference>
<dbReference type="Proteomes" id="UP001595721">
    <property type="component" value="Unassembled WGS sequence"/>
</dbReference>
<evidence type="ECO:0000256" key="3">
    <source>
        <dbReference type="ARBA" id="ARBA00022833"/>
    </source>
</evidence>
<organism evidence="8 9">
    <name type="scientific">Paracoccus mangrovi</name>
    <dbReference type="NCBI Taxonomy" id="1715645"/>
    <lineage>
        <taxon>Bacteria</taxon>
        <taxon>Pseudomonadati</taxon>
        <taxon>Pseudomonadota</taxon>
        <taxon>Alphaproteobacteria</taxon>
        <taxon>Rhodobacterales</taxon>
        <taxon>Paracoccaceae</taxon>
        <taxon>Paracoccus</taxon>
    </lineage>
</organism>
<dbReference type="GO" id="GO:0004399">
    <property type="term" value="F:histidinol dehydrogenase activity"/>
    <property type="evidence" value="ECO:0007669"/>
    <property type="project" value="UniProtKB-EC"/>
</dbReference>
<dbReference type="NCBIfam" id="TIGR00069">
    <property type="entry name" value="hisD"/>
    <property type="match status" value="1"/>
</dbReference>
<evidence type="ECO:0000256" key="6">
    <source>
        <dbReference type="PIRNR" id="PIRNR000099"/>
    </source>
</evidence>
<dbReference type="EC" id="1.1.1.23" evidence="5"/>
<dbReference type="SUPFAM" id="SSF53720">
    <property type="entry name" value="ALDH-like"/>
    <property type="match status" value="1"/>
</dbReference>
<protein>
    <recommendedName>
        <fullName evidence="5">Histidinol dehydrogenase</fullName>
        <shortName evidence="5">HDH</shortName>
        <ecNumber evidence="5">1.1.1.23</ecNumber>
    </recommendedName>
</protein>
<dbReference type="PROSITE" id="PS00611">
    <property type="entry name" value="HISOL_DEHYDROGENASE"/>
    <property type="match status" value="1"/>
</dbReference>
<sequence>MPIFLSTAQSDFDARFAEMLSMKREDAADVNDVVTAIIGDVRDRGDAALVELTARFDRLDLTPDRLAFSADEIAAATAGVSAGDRAALAMAADRIRAYHARQLPEDLQWTDPEGATLGWRWTPVSAAGLYVPGGQASYPSSVLMNAIPARVAGVERLVICVPTPDNVVNPLVLLAAELAGVDEIYRIGGAQAIAAMAYGTDTIRPVDKITGPGNAYVAAAKRHVFGRVGIDMIAGPSEVLIIAEGAQNPEWLALDLLAQAEHDADAQSILITPDADLARAVVAEVERILPGLPRAAVAGASWRDYGTVIVTRDLNEAAALSDRIAPEHLELCVDDPEALAQKTRHAGAIFLGGWTPEAVGDYVSGPNHVLPTARSARFSSGLSVMDFLKRTTLARLTPAALGAIGPAAVRLAASEGLSAHGLSVSARLGALNGGRDEG</sequence>
<feature type="binding site" evidence="5">
    <location>
        <position position="420"/>
    </location>
    <ligand>
        <name>Zn(2+)</name>
        <dbReference type="ChEBI" id="CHEBI:29105"/>
    </ligand>
</feature>
<accession>A0ABV7R611</accession>
<feature type="active site" description="Proton acceptor" evidence="5">
    <location>
        <position position="327"/>
    </location>
</feature>
<feature type="binding site" evidence="5">
    <location>
        <position position="361"/>
    </location>
    <ligand>
        <name>Zn(2+)</name>
        <dbReference type="ChEBI" id="CHEBI:29105"/>
    </ligand>
</feature>
<gene>
    <name evidence="5 8" type="primary">hisD</name>
    <name evidence="8" type="ORF">ACFOMH_12535</name>
</gene>
<dbReference type="PANTHER" id="PTHR21256">
    <property type="entry name" value="HISTIDINOL DEHYDROGENASE HDH"/>
    <property type="match status" value="1"/>
</dbReference>
<dbReference type="CDD" id="cd06572">
    <property type="entry name" value="Histidinol_dh"/>
    <property type="match status" value="1"/>
</dbReference>
<feature type="binding site" evidence="5">
    <location>
        <position position="361"/>
    </location>
    <ligand>
        <name>substrate</name>
    </ligand>
</feature>
<keyword evidence="3 5" id="KW-0862">Zinc</keyword>
<feature type="binding site" evidence="5">
    <location>
        <position position="328"/>
    </location>
    <ligand>
        <name>substrate</name>
    </ligand>
</feature>
<proteinExistence type="inferred from homology"/>